<keyword evidence="7" id="KW-1185">Reference proteome</keyword>
<evidence type="ECO:0000256" key="4">
    <source>
        <dbReference type="ARBA" id="ARBA00022842"/>
    </source>
</evidence>
<dbReference type="Gene3D" id="3.40.50.1010">
    <property type="entry name" value="5'-nuclease"/>
    <property type="match status" value="1"/>
</dbReference>
<dbReference type="EMBL" id="SKBU01000004">
    <property type="protein sequence ID" value="TCJ20290.1"/>
    <property type="molecule type" value="Genomic_DNA"/>
</dbReference>
<keyword evidence="2" id="KW-0479">Metal-binding</keyword>
<accession>A0A4R1BRE1</accession>
<dbReference type="Pfam" id="PF13470">
    <property type="entry name" value="PIN_3"/>
    <property type="match status" value="1"/>
</dbReference>
<dbReference type="GO" id="GO:0004518">
    <property type="term" value="F:nuclease activity"/>
    <property type="evidence" value="ECO:0007669"/>
    <property type="project" value="UniProtKB-KW"/>
</dbReference>
<protein>
    <submittedName>
        <fullName evidence="6">Putative toxin-antitoxin system toxin component, PIN family</fullName>
    </submittedName>
</protein>
<feature type="domain" description="PIN" evidence="5">
    <location>
        <begin position="12"/>
        <end position="125"/>
    </location>
</feature>
<organism evidence="6 7">
    <name type="scientific">Rubrobacter taiwanensis</name>
    <dbReference type="NCBI Taxonomy" id="185139"/>
    <lineage>
        <taxon>Bacteria</taxon>
        <taxon>Bacillati</taxon>
        <taxon>Actinomycetota</taxon>
        <taxon>Rubrobacteria</taxon>
        <taxon>Rubrobacterales</taxon>
        <taxon>Rubrobacteraceae</taxon>
        <taxon>Rubrobacter</taxon>
    </lineage>
</organism>
<dbReference type="RefSeq" id="WP_132687744.1">
    <property type="nucleotide sequence ID" value="NZ_SKBU01000004.1"/>
</dbReference>
<evidence type="ECO:0000313" key="7">
    <source>
        <dbReference type="Proteomes" id="UP000295244"/>
    </source>
</evidence>
<dbReference type="InterPro" id="IPR029060">
    <property type="entry name" value="PIN-like_dom_sf"/>
</dbReference>
<keyword evidence="4" id="KW-0460">Magnesium</keyword>
<dbReference type="NCBIfam" id="TIGR00305">
    <property type="entry name" value="putative toxin-antitoxin system toxin component, PIN family"/>
    <property type="match status" value="1"/>
</dbReference>
<gene>
    <name evidence="6" type="ORF">E0L93_01940</name>
</gene>
<dbReference type="PANTHER" id="PTHR34610">
    <property type="entry name" value="SSL7007 PROTEIN"/>
    <property type="match status" value="1"/>
</dbReference>
<name>A0A4R1BRE1_9ACTN</name>
<proteinExistence type="predicted"/>
<comment type="caution">
    <text evidence="6">The sequence shown here is derived from an EMBL/GenBank/DDBJ whole genome shotgun (WGS) entry which is preliminary data.</text>
</comment>
<evidence type="ECO:0000256" key="3">
    <source>
        <dbReference type="ARBA" id="ARBA00022801"/>
    </source>
</evidence>
<dbReference type="AlphaFoldDB" id="A0A4R1BRE1"/>
<sequence>MSTSHEQSRRVPKVVFDSNILVAAYNWPGGTADHAYSLVRRGVVELHVSTFILDEVGRILREKFDWEEDKIGRAVDQIRRISGRVHEPEDSVDMVEDDPADNRVLECALAAGAELVVTGDKKHLLPLGSFQGISITTLRDFLTSFPGD</sequence>
<reference evidence="6 7" key="1">
    <citation type="submission" date="2019-03" db="EMBL/GenBank/DDBJ databases">
        <title>Whole genome sequence of a novel Rubrobacter taiwanensis strain, isolated from Yellowstone National Park.</title>
        <authorList>
            <person name="Freed S."/>
            <person name="Ramaley R.F."/>
            <person name="Kyndt J.A."/>
        </authorList>
    </citation>
    <scope>NUCLEOTIDE SEQUENCE [LARGE SCALE GENOMIC DNA]</scope>
    <source>
        <strain evidence="6 7">Yellowstone</strain>
    </source>
</reference>
<dbReference type="Proteomes" id="UP000295244">
    <property type="component" value="Unassembled WGS sequence"/>
</dbReference>
<dbReference type="SUPFAM" id="SSF88723">
    <property type="entry name" value="PIN domain-like"/>
    <property type="match status" value="1"/>
</dbReference>
<dbReference type="InterPro" id="IPR002850">
    <property type="entry name" value="PIN_toxin-like"/>
</dbReference>
<dbReference type="SMART" id="SM00670">
    <property type="entry name" value="PINc"/>
    <property type="match status" value="1"/>
</dbReference>
<evidence type="ECO:0000313" key="6">
    <source>
        <dbReference type="EMBL" id="TCJ20290.1"/>
    </source>
</evidence>
<dbReference type="PANTHER" id="PTHR34610:SF3">
    <property type="entry name" value="SSL7007 PROTEIN"/>
    <property type="match status" value="1"/>
</dbReference>
<evidence type="ECO:0000259" key="5">
    <source>
        <dbReference type="SMART" id="SM00670"/>
    </source>
</evidence>
<dbReference type="OrthoDB" id="335825at2"/>
<evidence type="ECO:0000256" key="1">
    <source>
        <dbReference type="ARBA" id="ARBA00022722"/>
    </source>
</evidence>
<keyword evidence="1" id="KW-0540">Nuclease</keyword>
<dbReference type="GO" id="GO:0046872">
    <property type="term" value="F:metal ion binding"/>
    <property type="evidence" value="ECO:0007669"/>
    <property type="project" value="UniProtKB-KW"/>
</dbReference>
<dbReference type="GO" id="GO:0016787">
    <property type="term" value="F:hydrolase activity"/>
    <property type="evidence" value="ECO:0007669"/>
    <property type="project" value="UniProtKB-KW"/>
</dbReference>
<dbReference type="InterPro" id="IPR002716">
    <property type="entry name" value="PIN_dom"/>
</dbReference>
<evidence type="ECO:0000256" key="2">
    <source>
        <dbReference type="ARBA" id="ARBA00022723"/>
    </source>
</evidence>
<keyword evidence="3" id="KW-0378">Hydrolase</keyword>